<protein>
    <recommendedName>
        <fullName evidence="1">Reverse transcriptase domain-containing protein</fullName>
    </recommendedName>
</protein>
<gene>
    <name evidence="2" type="ORF">PXEA_LOCUS3164</name>
</gene>
<dbReference type="PANTHER" id="PTHR21301:SF10">
    <property type="entry name" value="REVERSE TRANSCRIPTASE DOMAIN-CONTAINING PROTEIN"/>
    <property type="match status" value="1"/>
</dbReference>
<dbReference type="EMBL" id="CAAALY010007085">
    <property type="protein sequence ID" value="VEL09724.1"/>
    <property type="molecule type" value="Genomic_DNA"/>
</dbReference>
<dbReference type="PROSITE" id="PS50878">
    <property type="entry name" value="RT_POL"/>
    <property type="match status" value="1"/>
</dbReference>
<dbReference type="PANTHER" id="PTHR21301">
    <property type="entry name" value="REVERSE TRANSCRIPTASE"/>
    <property type="match status" value="1"/>
</dbReference>
<sequence>MYAQHYNGTIYEQILGLPMRSPLSPLLEDVYMNKIEENFKMSPLQPAVLMRYLDDYFTFWSHGREKLEDFLKFINQIDEQIKFKMEVEEGERLPFLDVEVIRFNETLKKKLFRKKFCAGMIRNCQSHHNYRQRLPKRSYTKKHTGCEKPMTERGLRKNVKDREGFIKVDMSTFFRTNANTTANTKEMVHPGVHEGKKQHSSQVYRHNMKGWTNRIVQEFTAYHAVLVNRNILAQHGEKLAYESRNIKGSAGKCIPKDQN</sequence>
<reference evidence="2" key="1">
    <citation type="submission" date="2018-11" db="EMBL/GenBank/DDBJ databases">
        <authorList>
            <consortium name="Pathogen Informatics"/>
        </authorList>
    </citation>
    <scope>NUCLEOTIDE SEQUENCE</scope>
</reference>
<comment type="caution">
    <text evidence="2">The sequence shown here is derived from an EMBL/GenBank/DDBJ whole genome shotgun (WGS) entry which is preliminary data.</text>
</comment>
<dbReference type="AlphaFoldDB" id="A0A3S5A8A3"/>
<evidence type="ECO:0000259" key="1">
    <source>
        <dbReference type="PROSITE" id="PS50878"/>
    </source>
</evidence>
<keyword evidence="3" id="KW-1185">Reference proteome</keyword>
<evidence type="ECO:0000313" key="3">
    <source>
        <dbReference type="Proteomes" id="UP000784294"/>
    </source>
</evidence>
<organism evidence="2 3">
    <name type="scientific">Protopolystoma xenopodis</name>
    <dbReference type="NCBI Taxonomy" id="117903"/>
    <lineage>
        <taxon>Eukaryota</taxon>
        <taxon>Metazoa</taxon>
        <taxon>Spiralia</taxon>
        <taxon>Lophotrochozoa</taxon>
        <taxon>Platyhelminthes</taxon>
        <taxon>Monogenea</taxon>
        <taxon>Polyopisthocotylea</taxon>
        <taxon>Polystomatidea</taxon>
        <taxon>Polystomatidae</taxon>
        <taxon>Protopolystoma</taxon>
    </lineage>
</organism>
<dbReference type="InterPro" id="IPR000477">
    <property type="entry name" value="RT_dom"/>
</dbReference>
<evidence type="ECO:0000313" key="2">
    <source>
        <dbReference type="EMBL" id="VEL09724.1"/>
    </source>
</evidence>
<accession>A0A3S5A8A3</accession>
<dbReference type="Proteomes" id="UP000784294">
    <property type="component" value="Unassembled WGS sequence"/>
</dbReference>
<dbReference type="OrthoDB" id="10018421at2759"/>
<dbReference type="CDD" id="cd00304">
    <property type="entry name" value="RT_like"/>
    <property type="match status" value="1"/>
</dbReference>
<proteinExistence type="predicted"/>
<name>A0A3S5A8A3_9PLAT</name>
<feature type="domain" description="Reverse transcriptase" evidence="1">
    <location>
        <begin position="1"/>
        <end position="107"/>
    </location>
</feature>